<dbReference type="Proteomes" id="UP000611723">
    <property type="component" value="Unassembled WGS sequence"/>
</dbReference>
<gene>
    <name evidence="1" type="ORF">JKA74_14105</name>
</gene>
<evidence type="ECO:0000313" key="2">
    <source>
        <dbReference type="Proteomes" id="UP000611723"/>
    </source>
</evidence>
<comment type="caution">
    <text evidence="1">The sequence shown here is derived from an EMBL/GenBank/DDBJ whole genome shotgun (WGS) entry which is preliminary data.</text>
</comment>
<reference evidence="1" key="1">
    <citation type="submission" date="2021-01" db="EMBL/GenBank/DDBJ databases">
        <title>Marivirga aurantiaca sp. nov., isolated from intertidal surface sediments.</title>
        <authorList>
            <person name="Zhang M."/>
        </authorList>
    </citation>
    <scope>NUCLEOTIDE SEQUENCE</scope>
    <source>
        <strain evidence="1">S37H4</strain>
    </source>
</reference>
<dbReference type="PROSITE" id="PS51257">
    <property type="entry name" value="PROKAR_LIPOPROTEIN"/>
    <property type="match status" value="1"/>
</dbReference>
<dbReference type="RefSeq" id="WP_201431854.1">
    <property type="nucleotide sequence ID" value="NZ_JAEQBW010000006.1"/>
</dbReference>
<name>A0A934WZP1_9BACT</name>
<sequence length="482" mass="53109">MKALSTSVIFLLLLIVGCKSENEDLKTFKKGEVSFSLELIGESAATRESFNLPTGSYLQISIETAEGTEVLAQDSIAILTFNGTFVSAPLELNEAAYLLTEFMVLSPGNEVLYATPVSGSPMADLTNDPLPFPFEVVANEATSLSLEVLNVSMLTPEDIGYVSFPFTIVNHFFVSVFELEENGQTLTDAQGYIIQESDTVKEFSVEPEINAVTFSGNDTVEFTLVIVKDGFAKHTQNFTIKDIYDDYDNAIVPVSLIPALTFVAVPGNYDNATYPDEFGFSLTYQGNITIDWGDGTVEEGSFVSNYWASHNYESFGEYFVSVTGDLATFTEFYSYYGQGPMKAINLYHLPELDDLRIGFNGSGECPKVIDLSRNHKVRTLNLALNHDLEEIIIPELNQVLHLLIQGPNNISTANLENIIAPIYESVVATGRTGGAINLGSEEEFGETAGPPSESDWAKLRILKNEYDWFVYPDPDSEKASFF</sequence>
<evidence type="ECO:0008006" key="3">
    <source>
        <dbReference type="Google" id="ProtNLM"/>
    </source>
</evidence>
<accession>A0A934WZP1</accession>
<organism evidence="1 2">
    <name type="scientific">Marivirga aurantiaca</name>
    <dbReference type="NCBI Taxonomy" id="2802615"/>
    <lineage>
        <taxon>Bacteria</taxon>
        <taxon>Pseudomonadati</taxon>
        <taxon>Bacteroidota</taxon>
        <taxon>Cytophagia</taxon>
        <taxon>Cytophagales</taxon>
        <taxon>Marivirgaceae</taxon>
        <taxon>Marivirga</taxon>
    </lineage>
</organism>
<dbReference type="EMBL" id="JAEQBW010000006">
    <property type="protein sequence ID" value="MBK6266174.1"/>
    <property type="molecule type" value="Genomic_DNA"/>
</dbReference>
<evidence type="ECO:0000313" key="1">
    <source>
        <dbReference type="EMBL" id="MBK6266174.1"/>
    </source>
</evidence>
<dbReference type="AlphaFoldDB" id="A0A934WZP1"/>
<keyword evidence="2" id="KW-1185">Reference proteome</keyword>
<proteinExistence type="predicted"/>
<protein>
    <recommendedName>
        <fullName evidence="3">PKD domain-containing protein</fullName>
    </recommendedName>
</protein>